<evidence type="ECO:0000313" key="2">
    <source>
        <dbReference type="EMBL" id="HJB80562.1"/>
    </source>
</evidence>
<dbReference type="PANTHER" id="PTHR21974:SF2">
    <property type="entry name" value="RE15880P"/>
    <property type="match status" value="1"/>
</dbReference>
<evidence type="ECO:0000313" key="3">
    <source>
        <dbReference type="Proteomes" id="UP000823921"/>
    </source>
</evidence>
<name>A0A9D2MLW2_9FIRM</name>
<evidence type="ECO:0000256" key="1">
    <source>
        <dbReference type="SAM" id="Coils"/>
    </source>
</evidence>
<feature type="coiled-coil region" evidence="1">
    <location>
        <begin position="211"/>
        <end position="238"/>
    </location>
</feature>
<dbReference type="Proteomes" id="UP000823921">
    <property type="component" value="Unassembled WGS sequence"/>
</dbReference>
<organism evidence="2 3">
    <name type="scientific">Candidatus Flavonifractor intestinigallinarum</name>
    <dbReference type="NCBI Taxonomy" id="2838586"/>
    <lineage>
        <taxon>Bacteria</taxon>
        <taxon>Bacillati</taxon>
        <taxon>Bacillota</taxon>
        <taxon>Clostridia</taxon>
        <taxon>Eubacteriales</taxon>
        <taxon>Oscillospiraceae</taxon>
        <taxon>Flavonifractor</taxon>
    </lineage>
</organism>
<keyword evidence="1" id="KW-0175">Coiled coil</keyword>
<gene>
    <name evidence="2" type="ORF">H9712_06225</name>
</gene>
<dbReference type="AlphaFoldDB" id="A0A9D2MLW2"/>
<dbReference type="PANTHER" id="PTHR21974">
    <property type="entry name" value="RE15880P"/>
    <property type="match status" value="1"/>
</dbReference>
<feature type="coiled-coil region" evidence="1">
    <location>
        <begin position="147"/>
        <end position="174"/>
    </location>
</feature>
<reference evidence="2" key="1">
    <citation type="journal article" date="2021" name="PeerJ">
        <title>Extensive microbial diversity within the chicken gut microbiome revealed by metagenomics and culture.</title>
        <authorList>
            <person name="Gilroy R."/>
            <person name="Ravi A."/>
            <person name="Getino M."/>
            <person name="Pursley I."/>
            <person name="Horton D.L."/>
            <person name="Alikhan N.F."/>
            <person name="Baker D."/>
            <person name="Gharbi K."/>
            <person name="Hall N."/>
            <person name="Watson M."/>
            <person name="Adriaenssens E.M."/>
            <person name="Foster-Nyarko E."/>
            <person name="Jarju S."/>
            <person name="Secka A."/>
            <person name="Antonio M."/>
            <person name="Oren A."/>
            <person name="Chaudhuri R.R."/>
            <person name="La Ragione R."/>
            <person name="Hildebrand F."/>
            <person name="Pallen M.J."/>
        </authorList>
    </citation>
    <scope>NUCLEOTIDE SEQUENCE</scope>
    <source>
        <strain evidence="2">CHK192-8294</strain>
    </source>
</reference>
<protein>
    <submittedName>
        <fullName evidence="2">Uncharacterized protein</fullName>
    </submittedName>
</protein>
<accession>A0A9D2MLW2</accession>
<dbReference type="EMBL" id="DWXO01000061">
    <property type="protein sequence ID" value="HJB80562.1"/>
    <property type="molecule type" value="Genomic_DNA"/>
</dbReference>
<comment type="caution">
    <text evidence="2">The sequence shown here is derived from an EMBL/GenBank/DDBJ whole genome shotgun (WGS) entry which is preliminary data.</text>
</comment>
<proteinExistence type="predicted"/>
<reference evidence="2" key="2">
    <citation type="submission" date="2021-04" db="EMBL/GenBank/DDBJ databases">
        <authorList>
            <person name="Gilroy R."/>
        </authorList>
    </citation>
    <scope>NUCLEOTIDE SEQUENCE</scope>
    <source>
        <strain evidence="2">CHK192-8294</strain>
    </source>
</reference>
<sequence length="317" mass="36265">MDRRLYEINRDIEVLTAAHARQRQLDAQIEELYRQRGERQTRVDETAQRFHKEQDDVDKLEKGGLRSFLLSLTGEKEERLDQERREALAAKFQYDQAKSDLEYLENKLTGLIRERDGLRGSQERLEALWEEKSELVKAMGGPQGQQLAELDRQLADLSHQQKELEEAISAGENAKRLLGQVQNDLDSARNWGTWDMLGGGLIATMAKYDRLDSAQSSIQAAQRALSDFRTELADVSRLQVPNIQIGEFATFADYFFDGIFSDWYVQSSIKTAQEGVSEVLMKLTATLRNLDVILQDVVRRRAPLEAKREELLDSVSS</sequence>